<proteinExistence type="predicted"/>
<dbReference type="EMBL" id="LLXL01005729">
    <property type="protein sequence ID" value="PKK56381.1"/>
    <property type="molecule type" value="Genomic_DNA"/>
</dbReference>
<dbReference type="PROSITE" id="PS50157">
    <property type="entry name" value="ZINC_FINGER_C2H2_2"/>
    <property type="match status" value="1"/>
</dbReference>
<feature type="domain" description="C2H2-type" evidence="3">
    <location>
        <begin position="2"/>
        <end position="30"/>
    </location>
</feature>
<keyword evidence="1" id="KW-0862">Zinc</keyword>
<reference evidence="4 5" key="1">
    <citation type="submission" date="2016-04" db="EMBL/GenBank/DDBJ databases">
        <title>Genome analyses suggest a sexual origin of heterokaryosis in a supposedly ancient asexual fungus.</title>
        <authorList>
            <person name="Ropars J."/>
            <person name="Sedzielewska K."/>
            <person name="Noel J."/>
            <person name="Charron P."/>
            <person name="Farinelli L."/>
            <person name="Marton T."/>
            <person name="Kruger M."/>
            <person name="Pelin A."/>
            <person name="Brachmann A."/>
            <person name="Corradi N."/>
        </authorList>
    </citation>
    <scope>NUCLEOTIDE SEQUENCE [LARGE SCALE GENOMIC DNA]</scope>
    <source>
        <strain evidence="4 5">C2</strain>
    </source>
</reference>
<feature type="region of interest" description="Disordered" evidence="2">
    <location>
        <begin position="71"/>
        <end position="112"/>
    </location>
</feature>
<dbReference type="GO" id="GO:0008270">
    <property type="term" value="F:zinc ion binding"/>
    <property type="evidence" value="ECO:0007669"/>
    <property type="project" value="UniProtKB-KW"/>
</dbReference>
<accession>A0A2N1M418</accession>
<comment type="caution">
    <text evidence="4">The sequence shown here is derived from an EMBL/GenBank/DDBJ whole genome shotgun (WGS) entry which is preliminary data.</text>
</comment>
<dbReference type="Proteomes" id="UP000233469">
    <property type="component" value="Unassembled WGS sequence"/>
</dbReference>
<keyword evidence="1" id="KW-0479">Metal-binding</keyword>
<name>A0A2N1M418_9GLOM</name>
<organism evidence="4 5">
    <name type="scientific">Rhizophagus irregularis</name>
    <dbReference type="NCBI Taxonomy" id="588596"/>
    <lineage>
        <taxon>Eukaryota</taxon>
        <taxon>Fungi</taxon>
        <taxon>Fungi incertae sedis</taxon>
        <taxon>Mucoromycota</taxon>
        <taxon>Glomeromycotina</taxon>
        <taxon>Glomeromycetes</taxon>
        <taxon>Glomerales</taxon>
        <taxon>Glomeraceae</taxon>
        <taxon>Rhizophagus</taxon>
    </lineage>
</organism>
<evidence type="ECO:0000259" key="3">
    <source>
        <dbReference type="PROSITE" id="PS50157"/>
    </source>
</evidence>
<protein>
    <recommendedName>
        <fullName evidence="3">C2H2-type domain-containing protein</fullName>
    </recommendedName>
</protein>
<keyword evidence="1" id="KW-0863">Zinc-finger</keyword>
<sequence>MYKCNLCDRNFSRGQDLTQHRHRLYSNNKLSRTVAWVQDQQLNLQPTTLPQAFNNNVWDIEGFDYHAVCNADNDHDEDNGDDSEKNDNIGNNTDDGENTKSLSEHDKSIRSQDNKSTLFSEDFRGVSLADAYEELNNINIKQILWPSDAYKEFMTIVTQYHLSDAAADSVLHLLKKYCNDPLPGSTKKGRTFMDNVNIKGLCFKEKSLITFEGKLYKLQYRPIFDAIKSLVSNADLNKDFLFDYNEQWELGLNGTYMRVYSEQNTADWWRERQMPFSKILAIMIYIDGTTLDTLGRKSEYPIFLTLGNIPNSRRNSPDAKVLVGFLPHLTTRDSKLRNSKEFKQVQRDIQHRALKYLLSPLLNENGIYLAIDEYFTAYLSTVLADMLEAQSICYTYKSYCTRCSCYKCLTSGEQWDTTYDIIISYVVSHLP</sequence>
<evidence type="ECO:0000313" key="5">
    <source>
        <dbReference type="Proteomes" id="UP000233469"/>
    </source>
</evidence>
<dbReference type="InterPro" id="IPR013087">
    <property type="entry name" value="Znf_C2H2_type"/>
</dbReference>
<evidence type="ECO:0000313" key="4">
    <source>
        <dbReference type="EMBL" id="PKK56381.1"/>
    </source>
</evidence>
<dbReference type="Pfam" id="PF18759">
    <property type="entry name" value="Plavaka"/>
    <property type="match status" value="1"/>
</dbReference>
<evidence type="ECO:0000256" key="2">
    <source>
        <dbReference type="SAM" id="MobiDB-lite"/>
    </source>
</evidence>
<dbReference type="AlphaFoldDB" id="A0A2N1M418"/>
<dbReference type="InterPro" id="IPR041078">
    <property type="entry name" value="Plavaka"/>
</dbReference>
<evidence type="ECO:0000256" key="1">
    <source>
        <dbReference type="PROSITE-ProRule" id="PRU00042"/>
    </source>
</evidence>
<reference evidence="4 5" key="2">
    <citation type="submission" date="2017-10" db="EMBL/GenBank/DDBJ databases">
        <title>Extensive intraspecific genome diversity in a model arbuscular mycorrhizal fungus.</title>
        <authorList>
            <person name="Chen E.C.H."/>
            <person name="Morin E."/>
            <person name="Baudet D."/>
            <person name="Noel J."/>
            <person name="Ndikumana S."/>
            <person name="Charron P."/>
            <person name="St-Onge C."/>
            <person name="Giorgi J."/>
            <person name="Grigoriev I.V."/>
            <person name="Roux C."/>
            <person name="Martin F.M."/>
            <person name="Corradi N."/>
        </authorList>
    </citation>
    <scope>NUCLEOTIDE SEQUENCE [LARGE SCALE GENOMIC DNA]</scope>
    <source>
        <strain evidence="4 5">C2</strain>
    </source>
</reference>
<dbReference type="VEuPathDB" id="FungiDB:FUN_004543"/>
<dbReference type="VEuPathDB" id="FungiDB:RhiirFUN_023915"/>
<gene>
    <name evidence="4" type="ORF">RhiirC2_800150</name>
</gene>
<feature type="compositionally biased region" description="Basic and acidic residues" evidence="2">
    <location>
        <begin position="102"/>
        <end position="112"/>
    </location>
</feature>
<dbReference type="VEuPathDB" id="FungiDB:RhiirA1_403699"/>